<organism evidence="2 3">
    <name type="scientific">Trematosphaeria pertusa</name>
    <dbReference type="NCBI Taxonomy" id="390896"/>
    <lineage>
        <taxon>Eukaryota</taxon>
        <taxon>Fungi</taxon>
        <taxon>Dikarya</taxon>
        <taxon>Ascomycota</taxon>
        <taxon>Pezizomycotina</taxon>
        <taxon>Dothideomycetes</taxon>
        <taxon>Pleosporomycetidae</taxon>
        <taxon>Pleosporales</taxon>
        <taxon>Massarineae</taxon>
        <taxon>Trematosphaeriaceae</taxon>
        <taxon>Trematosphaeria</taxon>
    </lineage>
</organism>
<evidence type="ECO:0000256" key="1">
    <source>
        <dbReference type="SAM" id="Phobius"/>
    </source>
</evidence>
<evidence type="ECO:0000313" key="3">
    <source>
        <dbReference type="Proteomes" id="UP000800094"/>
    </source>
</evidence>
<protein>
    <submittedName>
        <fullName evidence="2">Uncharacterized protein</fullName>
    </submittedName>
</protein>
<dbReference type="EMBL" id="ML987198">
    <property type="protein sequence ID" value="KAF2246751.1"/>
    <property type="molecule type" value="Genomic_DNA"/>
</dbReference>
<feature type="transmembrane region" description="Helical" evidence="1">
    <location>
        <begin position="12"/>
        <end position="32"/>
    </location>
</feature>
<dbReference type="GeneID" id="54582803"/>
<keyword evidence="1" id="KW-1133">Transmembrane helix</keyword>
<reference evidence="2" key="1">
    <citation type="journal article" date="2020" name="Stud. Mycol.">
        <title>101 Dothideomycetes genomes: a test case for predicting lifestyles and emergence of pathogens.</title>
        <authorList>
            <person name="Haridas S."/>
            <person name="Albert R."/>
            <person name="Binder M."/>
            <person name="Bloem J."/>
            <person name="Labutti K."/>
            <person name="Salamov A."/>
            <person name="Andreopoulos B."/>
            <person name="Baker S."/>
            <person name="Barry K."/>
            <person name="Bills G."/>
            <person name="Bluhm B."/>
            <person name="Cannon C."/>
            <person name="Castanera R."/>
            <person name="Culley D."/>
            <person name="Daum C."/>
            <person name="Ezra D."/>
            <person name="Gonzalez J."/>
            <person name="Henrissat B."/>
            <person name="Kuo A."/>
            <person name="Liang C."/>
            <person name="Lipzen A."/>
            <person name="Lutzoni F."/>
            <person name="Magnuson J."/>
            <person name="Mondo S."/>
            <person name="Nolan M."/>
            <person name="Ohm R."/>
            <person name="Pangilinan J."/>
            <person name="Park H.-J."/>
            <person name="Ramirez L."/>
            <person name="Alfaro M."/>
            <person name="Sun H."/>
            <person name="Tritt A."/>
            <person name="Yoshinaga Y."/>
            <person name="Zwiers L.-H."/>
            <person name="Turgeon B."/>
            <person name="Goodwin S."/>
            <person name="Spatafora J."/>
            <person name="Crous P."/>
            <person name="Grigoriev I."/>
        </authorList>
    </citation>
    <scope>NUCLEOTIDE SEQUENCE</scope>
    <source>
        <strain evidence="2">CBS 122368</strain>
    </source>
</reference>
<gene>
    <name evidence="2" type="ORF">BU26DRAFT_521185</name>
</gene>
<proteinExistence type="predicted"/>
<sequence>MHNLFTLVPEAIQFLLQIAFSFIAALIIHLHFHHCTSNLHHTFSSTMHLRTTVDLS</sequence>
<dbReference type="Proteomes" id="UP000800094">
    <property type="component" value="Unassembled WGS sequence"/>
</dbReference>
<keyword evidence="1" id="KW-0812">Transmembrane</keyword>
<keyword evidence="1" id="KW-0472">Membrane</keyword>
<name>A0A6A6I8R1_9PLEO</name>
<keyword evidence="3" id="KW-1185">Reference proteome</keyword>
<dbReference type="AlphaFoldDB" id="A0A6A6I8R1"/>
<dbReference type="RefSeq" id="XP_033681755.1">
    <property type="nucleotide sequence ID" value="XM_033829473.1"/>
</dbReference>
<accession>A0A6A6I8R1</accession>
<evidence type="ECO:0000313" key="2">
    <source>
        <dbReference type="EMBL" id="KAF2246751.1"/>
    </source>
</evidence>